<dbReference type="PANTHER" id="PTHR43730:SF1">
    <property type="entry name" value="BETA-MANNOSIDASE"/>
    <property type="match status" value="1"/>
</dbReference>
<evidence type="ECO:0000256" key="15">
    <source>
        <dbReference type="ARBA" id="ARBA00041614"/>
    </source>
</evidence>
<dbReference type="PANTHER" id="PTHR43730">
    <property type="entry name" value="BETA-MANNOSIDASE"/>
    <property type="match status" value="1"/>
</dbReference>
<dbReference type="FunFam" id="2.60.120.260:FF:000060">
    <property type="entry name" value="Probable beta-mannosidase"/>
    <property type="match status" value="1"/>
</dbReference>
<dbReference type="InterPro" id="IPR041625">
    <property type="entry name" value="Beta-mannosidase_Ig"/>
</dbReference>
<evidence type="ECO:0000256" key="4">
    <source>
        <dbReference type="ARBA" id="ARBA00004740"/>
    </source>
</evidence>
<keyword evidence="10" id="KW-0325">Glycoprotein</keyword>
<keyword evidence="8 16" id="KW-0732">Signal</keyword>
<keyword evidence="12" id="KW-0326">Glycosidase</keyword>
<dbReference type="GO" id="GO:0004567">
    <property type="term" value="F:beta-mannosidase activity"/>
    <property type="evidence" value="ECO:0007669"/>
    <property type="project" value="UniProtKB-EC"/>
</dbReference>
<evidence type="ECO:0000256" key="9">
    <source>
        <dbReference type="ARBA" id="ARBA00022801"/>
    </source>
</evidence>
<name>H1DL89_9BACT</name>
<dbReference type="Pfam" id="PF22666">
    <property type="entry name" value="Glyco_hydro_2_N2"/>
    <property type="match status" value="1"/>
</dbReference>
<dbReference type="InterPro" id="IPR050887">
    <property type="entry name" value="Beta-mannosidase_GH2"/>
</dbReference>
<evidence type="ECO:0000256" key="16">
    <source>
        <dbReference type="SAM" id="SignalP"/>
    </source>
</evidence>
<dbReference type="InterPro" id="IPR054593">
    <property type="entry name" value="Beta-mannosidase-like_N2"/>
</dbReference>
<evidence type="ECO:0000256" key="6">
    <source>
        <dbReference type="ARBA" id="ARBA00012754"/>
    </source>
</evidence>
<evidence type="ECO:0000256" key="14">
    <source>
        <dbReference type="ARBA" id="ARBA00041069"/>
    </source>
</evidence>
<dbReference type="EMBL" id="ADMC01000034">
    <property type="protein sequence ID" value="EHP45180.1"/>
    <property type="molecule type" value="Genomic_DNA"/>
</dbReference>
<dbReference type="RefSeq" id="WP_009138168.1">
    <property type="nucleotide sequence ID" value="NZ_JH594598.1"/>
</dbReference>
<protein>
    <recommendedName>
        <fullName evidence="14">Beta-mannosidase B</fullName>
        <ecNumber evidence="6">3.2.1.25</ecNumber>
    </recommendedName>
    <alternativeName>
        <fullName evidence="15">Mannanase B</fullName>
    </alternativeName>
</protein>
<evidence type="ECO:0000256" key="12">
    <source>
        <dbReference type="ARBA" id="ARBA00023295"/>
    </source>
</evidence>
<sequence>MNKLFLSFFIFCVSLSLQANTPQKLNLNQNWVFRQYNLGEWLPACVPGTIHTDLLNNGQIPDPFYRVNEKDLQWIDKINWEYKTTFHLNDTLEKKKQKRLTFSGLDTYADIYLNGQKLGHTDNMFRTWSYDISSLLKKGDNELRIVFFSPVRKGLEAMENYGLKLPAGNDQSVLGGMGMNQVSVFTRKAPYHYGWDWGPRLVTSGIWRDVILEAWDDLKIEDIFIHQLKVNKKAAQLNAEITLNTSDPHEVCVEILYNNKTISQQNLRLKNGINHIGLPINIRKPRLWWSNGLGKPELYTFQVNVKSKDSLLDSRQITTGLRTLRLIRKKDKAGETFYFELNGIPVFAKGANYIPNDVFLPRINRADYEKVIANAQNAHMNMLRIWGGGIYEDDYFYELCDKNGIMVWQDFMFACSMYPGNAEFLENVRQEAKDNLIRLRNHPCIALWCGNNEIGGAWHHGSPGGWGWKKQFTPAEQDTLFQAYTTIFHQILPDAVAKYSTNSPYWASSPMAGPDKFDFEIQPGNSGDNHYWGVWHGKHRLEEYANYVGRFMSEYGFQSFPEFATVQKYALPEDYNIESDVMTSHQRSGIGNLRIREYIGWYYTVPEDFEQFLYTSQVLQARAMKTALQAHRQAMPYCMGSLVWQLNDCWPVASWSTTDYYHQWKAAHYAIREICKPTILIPRQIKPTELEIWVVNDLLQKIKGTYSIELFDFDGQQFYSRKDRFLIEGNISSKIASFHTEDLLKGKEKTQVVAVLKICQGKTILDEQYFYFTEPKNLELPKQPHITTQLFEKNGKKYLTVTTDKLACNVLFYSPDASVTFSDNYIDLLPGRTYILELRTAAEHYTIKTRFIQ</sequence>
<accession>H1DL89</accession>
<evidence type="ECO:0000259" key="18">
    <source>
        <dbReference type="Pfam" id="PF17753"/>
    </source>
</evidence>
<dbReference type="GO" id="GO:0005576">
    <property type="term" value="C:extracellular region"/>
    <property type="evidence" value="ECO:0007669"/>
    <property type="project" value="UniProtKB-SubCell"/>
</dbReference>
<dbReference type="GO" id="GO:0005764">
    <property type="term" value="C:lysosome"/>
    <property type="evidence" value="ECO:0007669"/>
    <property type="project" value="UniProtKB-SubCell"/>
</dbReference>
<keyword evidence="9" id="KW-0378">Hydrolase</keyword>
<dbReference type="SUPFAM" id="SSF51445">
    <property type="entry name" value="(Trans)glycosidases"/>
    <property type="match status" value="1"/>
</dbReference>
<comment type="pathway">
    <text evidence="4">Glycan metabolism; N-glycan degradation.</text>
</comment>
<comment type="catalytic activity">
    <reaction evidence="1">
        <text>Hydrolysis of terminal, non-reducing beta-D-mannose residues in beta-D-mannosides.</text>
        <dbReference type="EC" id="3.2.1.25"/>
    </reaction>
</comment>
<evidence type="ECO:0000259" key="17">
    <source>
        <dbReference type="Pfam" id="PF00703"/>
    </source>
</evidence>
<organism evidence="21 22">
    <name type="scientific">Odoribacter laneus YIT 12061</name>
    <dbReference type="NCBI Taxonomy" id="742817"/>
    <lineage>
        <taxon>Bacteria</taxon>
        <taxon>Pseudomonadati</taxon>
        <taxon>Bacteroidota</taxon>
        <taxon>Bacteroidia</taxon>
        <taxon>Bacteroidales</taxon>
        <taxon>Odoribacteraceae</taxon>
        <taxon>Odoribacter</taxon>
    </lineage>
</organism>
<evidence type="ECO:0000256" key="13">
    <source>
        <dbReference type="ARBA" id="ARBA00038429"/>
    </source>
</evidence>
<feature type="domain" description="Mannosidase Ig/CBM-like" evidence="19">
    <location>
        <begin position="688"/>
        <end position="777"/>
    </location>
</feature>
<dbReference type="Pfam" id="PF17786">
    <property type="entry name" value="Mannosidase_ig"/>
    <property type="match status" value="1"/>
</dbReference>
<dbReference type="FunFam" id="3.20.20.80:FF:000050">
    <property type="entry name" value="Beta-mannosidase B"/>
    <property type="match status" value="1"/>
</dbReference>
<keyword evidence="11" id="KW-0458">Lysosome</keyword>
<evidence type="ECO:0000256" key="11">
    <source>
        <dbReference type="ARBA" id="ARBA00023228"/>
    </source>
</evidence>
<feature type="domain" description="Glycoside hydrolase family 2 immunoglobulin-like beta-sandwich" evidence="17">
    <location>
        <begin position="219"/>
        <end position="322"/>
    </location>
</feature>
<dbReference type="InterPro" id="IPR006102">
    <property type="entry name" value="Ig-like_GH2"/>
</dbReference>
<dbReference type="SUPFAM" id="SSF49785">
    <property type="entry name" value="Galactose-binding domain-like"/>
    <property type="match status" value="1"/>
</dbReference>
<dbReference type="GO" id="GO:0006516">
    <property type="term" value="P:glycoprotein catabolic process"/>
    <property type="evidence" value="ECO:0007669"/>
    <property type="project" value="TreeGrafter"/>
</dbReference>
<dbReference type="EC" id="3.2.1.25" evidence="6"/>
<evidence type="ECO:0000256" key="2">
    <source>
        <dbReference type="ARBA" id="ARBA00004371"/>
    </source>
</evidence>
<dbReference type="InterPro" id="IPR013783">
    <property type="entry name" value="Ig-like_fold"/>
</dbReference>
<evidence type="ECO:0000256" key="8">
    <source>
        <dbReference type="ARBA" id="ARBA00022729"/>
    </source>
</evidence>
<feature type="chain" id="PRO_5003549037" description="Beta-mannosidase B" evidence="16">
    <location>
        <begin position="20"/>
        <end position="853"/>
    </location>
</feature>
<comment type="caution">
    <text evidence="21">The sequence shown here is derived from an EMBL/GenBank/DDBJ whole genome shotgun (WGS) entry which is preliminary data.</text>
</comment>
<evidence type="ECO:0000256" key="10">
    <source>
        <dbReference type="ARBA" id="ARBA00023180"/>
    </source>
</evidence>
<evidence type="ECO:0000313" key="21">
    <source>
        <dbReference type="EMBL" id="EHP45180.1"/>
    </source>
</evidence>
<dbReference type="AlphaFoldDB" id="H1DL89"/>
<dbReference type="GeneID" id="98070542"/>
<evidence type="ECO:0000259" key="20">
    <source>
        <dbReference type="Pfam" id="PF22666"/>
    </source>
</evidence>
<dbReference type="STRING" id="742817.HMPREF9449_03025"/>
<dbReference type="Gene3D" id="2.60.120.260">
    <property type="entry name" value="Galactose-binding domain-like"/>
    <property type="match status" value="1"/>
</dbReference>
<keyword evidence="22" id="KW-1185">Reference proteome</keyword>
<evidence type="ECO:0000256" key="5">
    <source>
        <dbReference type="ARBA" id="ARBA00011738"/>
    </source>
</evidence>
<keyword evidence="7" id="KW-0964">Secreted</keyword>
<dbReference type="eggNOG" id="COG3250">
    <property type="taxonomic scope" value="Bacteria"/>
</dbReference>
<reference evidence="21 22" key="1">
    <citation type="submission" date="2012-01" db="EMBL/GenBank/DDBJ databases">
        <title>The Genome Sequence of Odoribacter laneus YIT 12061.</title>
        <authorList>
            <consortium name="The Broad Institute Genome Sequencing Platform"/>
            <person name="Earl A."/>
            <person name="Ward D."/>
            <person name="Feldgarden M."/>
            <person name="Gevers D."/>
            <person name="Morotomi M."/>
            <person name="Young S.K."/>
            <person name="Zeng Q."/>
            <person name="Gargeya S."/>
            <person name="Fitzgerald M."/>
            <person name="Haas B."/>
            <person name="Abouelleil A."/>
            <person name="Alvarado L."/>
            <person name="Arachchi H.M."/>
            <person name="Berlin A."/>
            <person name="Chapman S.B."/>
            <person name="Gearin G."/>
            <person name="Goldberg J."/>
            <person name="Griggs A."/>
            <person name="Gujja S."/>
            <person name="Hansen M."/>
            <person name="Heiman D."/>
            <person name="Howarth C."/>
            <person name="Larimer J."/>
            <person name="Lui A."/>
            <person name="MacDonald P.J.P."/>
            <person name="McCowen C."/>
            <person name="Montmayeur A."/>
            <person name="Murphy C."/>
            <person name="Neiman D."/>
            <person name="Pearson M."/>
            <person name="Priest M."/>
            <person name="Roberts A."/>
            <person name="Saif S."/>
            <person name="Shea T."/>
            <person name="Sisk P."/>
            <person name="Stolte C."/>
            <person name="Sykes S."/>
            <person name="Wortman J."/>
            <person name="Nusbaum C."/>
            <person name="Birren B."/>
        </authorList>
    </citation>
    <scope>NUCLEOTIDE SEQUENCE [LARGE SCALE GENOMIC DNA]</scope>
    <source>
        <strain evidence="21 22">YIT 12061</strain>
    </source>
</reference>
<dbReference type="Pfam" id="PF00703">
    <property type="entry name" value="Glyco_hydro_2"/>
    <property type="match status" value="1"/>
</dbReference>
<dbReference type="InterPro" id="IPR017853">
    <property type="entry name" value="GH"/>
</dbReference>
<dbReference type="SUPFAM" id="SSF49303">
    <property type="entry name" value="beta-Galactosidase/glucuronidase domain"/>
    <property type="match status" value="3"/>
</dbReference>
<dbReference type="HOGENOM" id="CLU_005015_3_2_10"/>
<dbReference type="GO" id="GO:0005975">
    <property type="term" value="P:carbohydrate metabolic process"/>
    <property type="evidence" value="ECO:0007669"/>
    <property type="project" value="InterPro"/>
</dbReference>
<evidence type="ECO:0000256" key="1">
    <source>
        <dbReference type="ARBA" id="ARBA00000829"/>
    </source>
</evidence>
<comment type="subcellular location">
    <subcellularLocation>
        <location evidence="2">Lysosome</location>
    </subcellularLocation>
    <subcellularLocation>
        <location evidence="3">Secreted</location>
    </subcellularLocation>
</comment>
<evidence type="ECO:0000256" key="7">
    <source>
        <dbReference type="ARBA" id="ARBA00022525"/>
    </source>
</evidence>
<feature type="domain" description="Beta-mannosidase Ig-fold" evidence="18">
    <location>
        <begin position="782"/>
        <end position="840"/>
    </location>
</feature>
<comment type="subunit">
    <text evidence="5">Homodimer.</text>
</comment>
<dbReference type="Gene3D" id="3.20.20.80">
    <property type="entry name" value="Glycosidases"/>
    <property type="match status" value="1"/>
</dbReference>
<feature type="signal peptide" evidence="16">
    <location>
        <begin position="1"/>
        <end position="19"/>
    </location>
</feature>
<evidence type="ECO:0000313" key="22">
    <source>
        <dbReference type="Proteomes" id="UP000004892"/>
    </source>
</evidence>
<dbReference type="InterPro" id="IPR041447">
    <property type="entry name" value="Mannosidase_ig"/>
</dbReference>
<dbReference type="Proteomes" id="UP000004892">
    <property type="component" value="Unassembled WGS sequence"/>
</dbReference>
<gene>
    <name evidence="21" type="ORF">HMPREF9449_03025</name>
</gene>
<comment type="similarity">
    <text evidence="13">Belongs to the glycosyl hydrolase 2 family. Beta-mannosidase B subfamily.</text>
</comment>
<dbReference type="InterPro" id="IPR036156">
    <property type="entry name" value="Beta-gal/glucu_dom_sf"/>
</dbReference>
<dbReference type="InterPro" id="IPR008979">
    <property type="entry name" value="Galactose-bd-like_sf"/>
</dbReference>
<evidence type="ECO:0000259" key="19">
    <source>
        <dbReference type="Pfam" id="PF17786"/>
    </source>
</evidence>
<evidence type="ECO:0000256" key="3">
    <source>
        <dbReference type="ARBA" id="ARBA00004613"/>
    </source>
</evidence>
<proteinExistence type="inferred from homology"/>
<dbReference type="Pfam" id="PF17753">
    <property type="entry name" value="Ig_mannosidase"/>
    <property type="match status" value="1"/>
</dbReference>
<dbReference type="Gene3D" id="2.60.40.10">
    <property type="entry name" value="Immunoglobulins"/>
    <property type="match status" value="3"/>
</dbReference>
<dbReference type="PATRIC" id="fig|742817.3.peg.3236"/>
<feature type="domain" description="Beta-mannosidase-like galactose-binding" evidence="20">
    <location>
        <begin position="31"/>
        <end position="208"/>
    </location>
</feature>